<reference evidence="3 4" key="1">
    <citation type="journal article" date="2020" name="Genomics">
        <title>Complete, high-quality genomes from long-read metagenomic sequencing of two wolf lichen thalli reveals enigmatic genome architecture.</title>
        <authorList>
            <person name="McKenzie S.K."/>
            <person name="Walston R.F."/>
            <person name="Allen J.L."/>
        </authorList>
    </citation>
    <scope>NUCLEOTIDE SEQUENCE [LARGE SCALE GENOMIC DNA]</scope>
    <source>
        <strain evidence="3">WasteWater1</strain>
    </source>
</reference>
<feature type="transmembrane region" description="Helical" evidence="2">
    <location>
        <begin position="149"/>
        <end position="168"/>
    </location>
</feature>
<dbReference type="PANTHER" id="PTHR35519:SF2">
    <property type="entry name" value="PH DOMAIN PROTEIN"/>
    <property type="match status" value="1"/>
</dbReference>
<name>A0A8H6CEZ1_9LECA</name>
<evidence type="ECO:0000256" key="1">
    <source>
        <dbReference type="SAM" id="MobiDB-lite"/>
    </source>
</evidence>
<accession>A0A8H6CEZ1</accession>
<keyword evidence="4" id="KW-1185">Reference proteome</keyword>
<keyword evidence="2" id="KW-1133">Transmembrane helix</keyword>
<organism evidence="3 4">
    <name type="scientific">Letharia lupina</name>
    <dbReference type="NCBI Taxonomy" id="560253"/>
    <lineage>
        <taxon>Eukaryota</taxon>
        <taxon>Fungi</taxon>
        <taxon>Dikarya</taxon>
        <taxon>Ascomycota</taxon>
        <taxon>Pezizomycotina</taxon>
        <taxon>Lecanoromycetes</taxon>
        <taxon>OSLEUM clade</taxon>
        <taxon>Lecanoromycetidae</taxon>
        <taxon>Lecanorales</taxon>
        <taxon>Lecanorineae</taxon>
        <taxon>Parmeliaceae</taxon>
        <taxon>Letharia</taxon>
    </lineage>
</organism>
<comment type="caution">
    <text evidence="3">The sequence shown here is derived from an EMBL/GenBank/DDBJ whole genome shotgun (WGS) entry which is preliminary data.</text>
</comment>
<keyword evidence="2" id="KW-0812">Transmembrane</keyword>
<evidence type="ECO:0000256" key="2">
    <source>
        <dbReference type="SAM" id="Phobius"/>
    </source>
</evidence>
<dbReference type="Proteomes" id="UP000593566">
    <property type="component" value="Unassembled WGS sequence"/>
</dbReference>
<gene>
    <name evidence="3" type="ORF">HO133_001310</name>
</gene>
<dbReference type="EMBL" id="JACCJB010000012">
    <property type="protein sequence ID" value="KAF6222224.1"/>
    <property type="molecule type" value="Genomic_DNA"/>
</dbReference>
<dbReference type="Pfam" id="PF13430">
    <property type="entry name" value="DUF4112"/>
    <property type="match status" value="1"/>
</dbReference>
<proteinExistence type="predicted"/>
<dbReference type="GeneID" id="59329726"/>
<dbReference type="InterPro" id="IPR025187">
    <property type="entry name" value="DUF4112"/>
</dbReference>
<protein>
    <submittedName>
        <fullName evidence="3">Uncharacterized protein</fullName>
    </submittedName>
</protein>
<dbReference type="AlphaFoldDB" id="A0A8H6CEZ1"/>
<dbReference type="PANTHER" id="PTHR35519">
    <property type="entry name" value="MEMBRANE PROTEINS"/>
    <property type="match status" value="1"/>
</dbReference>
<feature type="region of interest" description="Disordered" evidence="1">
    <location>
        <begin position="250"/>
        <end position="312"/>
    </location>
</feature>
<dbReference type="RefSeq" id="XP_037151659.1">
    <property type="nucleotide sequence ID" value="XM_037292240.1"/>
</dbReference>
<evidence type="ECO:0000313" key="3">
    <source>
        <dbReference type="EMBL" id="KAF6222224.1"/>
    </source>
</evidence>
<sequence>MSGNMAWKAGKGAFQKFGGKSTHQDPTIRSVDNAHYRGAKIEKKKEDGQLVFFVNDHEIANNHRKDSAYYEYMGVPEKDAKILSSVVASARFLDNGIRVPVVGYKIGVNTFIELIPGAGDFVGSALSFVLVVLPSSSVSKGPDRKKLRAVMVSNLLGGFVIGLLPIGGDIVDSMMKFNVKNANALEAMLLKRVDHAAKTGRDAEKVGRTTGYQHTGTNGRHIAATNGHHDSEPPTHQPPRYITANDLRQDPRPEANARAPVVQAQPKKSAGNFFRRRGAPQGGQDVGMSMEEVAPARPSRPKHSVQERGGHF</sequence>
<evidence type="ECO:0000313" key="4">
    <source>
        <dbReference type="Proteomes" id="UP000593566"/>
    </source>
</evidence>
<keyword evidence="2" id="KW-0472">Membrane</keyword>